<dbReference type="OrthoDB" id="3664019at2759"/>
<keyword evidence="4" id="KW-1185">Reference proteome</keyword>
<reference evidence="3" key="1">
    <citation type="journal article" date="2020" name="Stud. Mycol.">
        <title>101 Dothideomycetes genomes: a test case for predicting lifestyles and emergence of pathogens.</title>
        <authorList>
            <person name="Haridas S."/>
            <person name="Albert R."/>
            <person name="Binder M."/>
            <person name="Bloem J."/>
            <person name="Labutti K."/>
            <person name="Salamov A."/>
            <person name="Andreopoulos B."/>
            <person name="Baker S."/>
            <person name="Barry K."/>
            <person name="Bills G."/>
            <person name="Bluhm B."/>
            <person name="Cannon C."/>
            <person name="Castanera R."/>
            <person name="Culley D."/>
            <person name="Daum C."/>
            <person name="Ezra D."/>
            <person name="Gonzalez J."/>
            <person name="Henrissat B."/>
            <person name="Kuo A."/>
            <person name="Liang C."/>
            <person name="Lipzen A."/>
            <person name="Lutzoni F."/>
            <person name="Magnuson J."/>
            <person name="Mondo S."/>
            <person name="Nolan M."/>
            <person name="Ohm R."/>
            <person name="Pangilinan J."/>
            <person name="Park H.-J."/>
            <person name="Ramirez L."/>
            <person name="Alfaro M."/>
            <person name="Sun H."/>
            <person name="Tritt A."/>
            <person name="Yoshinaga Y."/>
            <person name="Zwiers L.-H."/>
            <person name="Turgeon B."/>
            <person name="Goodwin S."/>
            <person name="Spatafora J."/>
            <person name="Crous P."/>
            <person name="Grigoriev I."/>
        </authorList>
    </citation>
    <scope>NUCLEOTIDE SEQUENCE</scope>
    <source>
        <strain evidence="3">CBS 119687</strain>
    </source>
</reference>
<sequence length="232" mass="25581">MRLQQPAVLPTQTLASDFSMSSTTASAVASETSNQGQSLAFKVGLAMIPVVVILCVLSVICIFWRRRRQAFRGLRHPTSYSDPEKELRPQTSCETEPRTSTSKVLNLVAFSTPIQEDAVQQLHQKRTKPNLGRKFALSIASTRPGSRDSIQPDLDSPIDRSSPFRLKRGNTVRQCSLGPAMNASWPMPPETARMKQPTIAGGLRATLFDGENNLTVPKSFISAQQRFQSPKV</sequence>
<organism evidence="3 4">
    <name type="scientific">Dothidotthia symphoricarpi CBS 119687</name>
    <dbReference type="NCBI Taxonomy" id="1392245"/>
    <lineage>
        <taxon>Eukaryota</taxon>
        <taxon>Fungi</taxon>
        <taxon>Dikarya</taxon>
        <taxon>Ascomycota</taxon>
        <taxon>Pezizomycotina</taxon>
        <taxon>Dothideomycetes</taxon>
        <taxon>Pleosporomycetidae</taxon>
        <taxon>Pleosporales</taxon>
        <taxon>Dothidotthiaceae</taxon>
        <taxon>Dothidotthia</taxon>
    </lineage>
</organism>
<feature type="compositionally biased region" description="Polar residues" evidence="1">
    <location>
        <begin position="89"/>
        <end position="98"/>
    </location>
</feature>
<keyword evidence="2" id="KW-0812">Transmembrane</keyword>
<name>A0A6A6A9P8_9PLEO</name>
<dbReference type="RefSeq" id="XP_033522929.1">
    <property type="nucleotide sequence ID" value="XM_033670554.1"/>
</dbReference>
<evidence type="ECO:0000313" key="3">
    <source>
        <dbReference type="EMBL" id="KAF2128540.1"/>
    </source>
</evidence>
<evidence type="ECO:0000256" key="2">
    <source>
        <dbReference type="SAM" id="Phobius"/>
    </source>
</evidence>
<proteinExistence type="predicted"/>
<feature type="transmembrane region" description="Helical" evidence="2">
    <location>
        <begin position="43"/>
        <end position="64"/>
    </location>
</feature>
<gene>
    <name evidence="3" type="ORF">P153DRAFT_386659</name>
</gene>
<dbReference type="EMBL" id="ML977508">
    <property type="protein sequence ID" value="KAF2128540.1"/>
    <property type="molecule type" value="Genomic_DNA"/>
</dbReference>
<dbReference type="Proteomes" id="UP000799771">
    <property type="component" value="Unassembled WGS sequence"/>
</dbReference>
<keyword evidence="2" id="KW-0472">Membrane</keyword>
<evidence type="ECO:0000313" key="4">
    <source>
        <dbReference type="Proteomes" id="UP000799771"/>
    </source>
</evidence>
<protein>
    <submittedName>
        <fullName evidence="3">Uncharacterized protein</fullName>
    </submittedName>
</protein>
<accession>A0A6A6A9P8</accession>
<evidence type="ECO:0000256" key="1">
    <source>
        <dbReference type="SAM" id="MobiDB-lite"/>
    </source>
</evidence>
<feature type="region of interest" description="Disordered" evidence="1">
    <location>
        <begin position="75"/>
        <end position="98"/>
    </location>
</feature>
<dbReference type="AlphaFoldDB" id="A0A6A6A9P8"/>
<keyword evidence="2" id="KW-1133">Transmembrane helix</keyword>
<dbReference type="GeneID" id="54410986"/>
<feature type="region of interest" description="Disordered" evidence="1">
    <location>
        <begin position="142"/>
        <end position="164"/>
    </location>
</feature>